<keyword evidence="1" id="KW-1133">Transmembrane helix</keyword>
<feature type="transmembrane region" description="Helical" evidence="1">
    <location>
        <begin position="85"/>
        <end position="107"/>
    </location>
</feature>
<sequence length="108" mass="12319">MQRCTKCHRVISVSRECVYRYRWCPACRQAARNYQRRRSRDKEFINDEVSDVEYVASSESEAQETDMEVIAPSVVSVPKTDCEVFVIKLLGGLAIMALKLLAAVFVVV</sequence>
<evidence type="ECO:0000256" key="1">
    <source>
        <dbReference type="SAM" id="Phobius"/>
    </source>
</evidence>
<dbReference type="EMBL" id="MN740610">
    <property type="protein sequence ID" value="QHU35687.1"/>
    <property type="molecule type" value="Genomic_DNA"/>
</dbReference>
<protein>
    <submittedName>
        <fullName evidence="2">Uncharacterized protein</fullName>
    </submittedName>
</protein>
<keyword evidence="1" id="KW-0812">Transmembrane</keyword>
<dbReference type="AlphaFoldDB" id="A0A6C0LYE8"/>
<evidence type="ECO:0000313" key="2">
    <source>
        <dbReference type="EMBL" id="QHU35687.1"/>
    </source>
</evidence>
<reference evidence="2" key="1">
    <citation type="journal article" date="2020" name="Nature">
        <title>Giant virus diversity and host interactions through global metagenomics.</title>
        <authorList>
            <person name="Schulz F."/>
            <person name="Roux S."/>
            <person name="Paez-Espino D."/>
            <person name="Jungbluth S."/>
            <person name="Walsh D.A."/>
            <person name="Denef V.J."/>
            <person name="McMahon K.D."/>
            <person name="Konstantinidis K.T."/>
            <person name="Eloe-Fadrosh E.A."/>
            <person name="Kyrpides N.C."/>
            <person name="Woyke T."/>
        </authorList>
    </citation>
    <scope>NUCLEOTIDE SEQUENCE</scope>
    <source>
        <strain evidence="2">GVMAG-S-1029409-49</strain>
    </source>
</reference>
<organism evidence="2">
    <name type="scientific">viral metagenome</name>
    <dbReference type="NCBI Taxonomy" id="1070528"/>
    <lineage>
        <taxon>unclassified sequences</taxon>
        <taxon>metagenomes</taxon>
        <taxon>organismal metagenomes</taxon>
    </lineage>
</organism>
<accession>A0A6C0LYE8</accession>
<keyword evidence="1" id="KW-0472">Membrane</keyword>
<name>A0A6C0LYE8_9ZZZZ</name>
<proteinExistence type="predicted"/>